<dbReference type="RefSeq" id="WP_044056640.1">
    <property type="nucleotide sequence ID" value="NZ_CAJXAX010000024.1"/>
</dbReference>
<dbReference type="PANTHER" id="PTHR40266">
    <property type="entry name" value="TOXIN HIGB-1"/>
    <property type="match status" value="1"/>
</dbReference>
<dbReference type="AlphaFoldDB" id="A0A075P0R6"/>
<dbReference type="InterPro" id="IPR007711">
    <property type="entry name" value="HigB-1"/>
</dbReference>
<evidence type="ECO:0000313" key="3">
    <source>
        <dbReference type="Proteomes" id="UP000056090"/>
    </source>
</evidence>
<evidence type="ECO:0000313" key="1">
    <source>
        <dbReference type="EMBL" id="AIF98450.1"/>
    </source>
</evidence>
<dbReference type="Proteomes" id="UP000263517">
    <property type="component" value="Unassembled WGS sequence"/>
</dbReference>
<sequence length="92" mass="10812">MIKSFIHKGLQKFYAKGTTSGIQKKHEKKLRLILSNLDQAETPDDMDLPGLYMHKLKGNRNDIWSVQVSGNWRVTYRFVGRDVEIVNYEDYH</sequence>
<dbReference type="Pfam" id="PF05015">
    <property type="entry name" value="HigB-like_toxin"/>
    <property type="match status" value="1"/>
</dbReference>
<dbReference type="EMBL" id="DNAN01000250">
    <property type="protein sequence ID" value="HAW75512.1"/>
    <property type="molecule type" value="Genomic_DNA"/>
</dbReference>
<name>A0A075P0R6_9ALTE</name>
<dbReference type="EMBL" id="CP008849">
    <property type="protein sequence ID" value="AIF98450.1"/>
    <property type="molecule type" value="Genomic_DNA"/>
</dbReference>
<keyword evidence="3" id="KW-1185">Reference proteome</keyword>
<dbReference type="SUPFAM" id="SSF143011">
    <property type="entry name" value="RelE-like"/>
    <property type="match status" value="1"/>
</dbReference>
<reference evidence="2 4" key="2">
    <citation type="journal article" date="2018" name="Nat. Biotechnol.">
        <title>A standardized bacterial taxonomy based on genome phylogeny substantially revises the tree of life.</title>
        <authorList>
            <person name="Parks D.H."/>
            <person name="Chuvochina M."/>
            <person name="Waite D.W."/>
            <person name="Rinke C."/>
            <person name="Skarshewski A."/>
            <person name="Chaumeil P.A."/>
            <person name="Hugenholtz P."/>
        </authorList>
    </citation>
    <scope>NUCLEOTIDE SEQUENCE [LARGE SCALE GENOMIC DNA]</scope>
    <source>
        <strain evidence="2">UBA11978</strain>
    </source>
</reference>
<dbReference type="eggNOG" id="COG3549">
    <property type="taxonomic scope" value="Bacteria"/>
</dbReference>
<gene>
    <name evidence="2" type="ORF">DCW74_07240</name>
    <name evidence="1" type="ORF">EP13_06955</name>
</gene>
<evidence type="ECO:0000313" key="2">
    <source>
        <dbReference type="EMBL" id="HAW75512.1"/>
    </source>
</evidence>
<dbReference type="Gene3D" id="3.30.2310.20">
    <property type="entry name" value="RelE-like"/>
    <property type="match status" value="1"/>
</dbReference>
<dbReference type="KEGG" id="aal:EP13_06955"/>
<proteinExistence type="predicted"/>
<dbReference type="PANTHER" id="PTHR40266:SF2">
    <property type="entry name" value="TOXIN HIGB-1"/>
    <property type="match status" value="1"/>
</dbReference>
<evidence type="ECO:0000313" key="4">
    <source>
        <dbReference type="Proteomes" id="UP000263517"/>
    </source>
</evidence>
<accession>A0A075P0R6</accession>
<dbReference type="InterPro" id="IPR035093">
    <property type="entry name" value="RelE/ParE_toxin_dom_sf"/>
</dbReference>
<reference evidence="1 3" key="1">
    <citation type="submission" date="2014-06" db="EMBL/GenBank/DDBJ databases">
        <title>Genomes of Alteromonas australica, a world apart.</title>
        <authorList>
            <person name="Gonzaga A."/>
            <person name="Lopez-Perez M."/>
            <person name="Rodriguez-Valera F."/>
        </authorList>
    </citation>
    <scope>NUCLEOTIDE SEQUENCE [LARGE SCALE GENOMIC DNA]</scope>
    <source>
        <strain evidence="1 3">H 17</strain>
    </source>
</reference>
<protein>
    <submittedName>
        <fullName evidence="1">Peptidase</fullName>
    </submittedName>
</protein>
<dbReference type="GeneID" id="78254651"/>
<dbReference type="Proteomes" id="UP000056090">
    <property type="component" value="Chromosome"/>
</dbReference>
<organism evidence="1 3">
    <name type="scientific">Alteromonas australica</name>
    <dbReference type="NCBI Taxonomy" id="589873"/>
    <lineage>
        <taxon>Bacteria</taxon>
        <taxon>Pseudomonadati</taxon>
        <taxon>Pseudomonadota</taxon>
        <taxon>Gammaproteobacteria</taxon>
        <taxon>Alteromonadales</taxon>
        <taxon>Alteromonadaceae</taxon>
        <taxon>Alteromonas/Salinimonas group</taxon>
        <taxon>Alteromonas</taxon>
    </lineage>
</organism>